<feature type="region of interest" description="Disordered" evidence="5">
    <location>
        <begin position="263"/>
        <end position="288"/>
    </location>
</feature>
<dbReference type="SUPFAM" id="SSF47954">
    <property type="entry name" value="Cyclin-like"/>
    <property type="match status" value="2"/>
</dbReference>
<comment type="similarity">
    <text evidence="4">Belongs to the cyclin family.</text>
</comment>
<dbReference type="SMART" id="SM01332">
    <property type="entry name" value="Cyclin_C"/>
    <property type="match status" value="1"/>
</dbReference>
<dbReference type="Gene3D" id="1.10.472.10">
    <property type="entry name" value="Cyclin-like"/>
    <property type="match status" value="2"/>
</dbReference>
<dbReference type="PROSITE" id="PS00292">
    <property type="entry name" value="CYCLINS"/>
    <property type="match status" value="1"/>
</dbReference>
<evidence type="ECO:0000259" key="6">
    <source>
        <dbReference type="SMART" id="SM00385"/>
    </source>
</evidence>
<dbReference type="InterPro" id="IPR004367">
    <property type="entry name" value="Cyclin_C-dom"/>
</dbReference>
<sequence>MELFCHEHVKLDSSSQIKSKPVRAFRDAVLIQDKRVCQNLLSSERPNIIKPGTEQTDVLPYMRRILTGWMLQVCEDQKCEEEVFPLAVHYLDRYMSQNALRKCHLQLLGTVCMFLASKLRESVPLSAAKLCVYTDHAVTVPEILQWEVLLVSRLRWDLASVLPSDFLELLLQVLPLEVQNHPALRRHTHSYIALSATELKFSGFAPSLVACSCVTAAVVRLNLLKDSLSSDDLLQLLRNVLDLDMASLLQCFSSLEETIGLTLPSAPADPDRDRDRDRDRDVPPAEQL</sequence>
<dbReference type="AlphaFoldDB" id="A0AAN9CH10"/>
<dbReference type="InterPro" id="IPR039361">
    <property type="entry name" value="Cyclin"/>
</dbReference>
<proteinExistence type="inferred from homology"/>
<evidence type="ECO:0000256" key="4">
    <source>
        <dbReference type="RuleBase" id="RU000383"/>
    </source>
</evidence>
<reference evidence="8 9" key="1">
    <citation type="submission" date="2024-02" db="EMBL/GenBank/DDBJ databases">
        <title>Chromosome-level genome assembly of the Eurasian Minnow (Phoxinus phoxinus).</title>
        <authorList>
            <person name="Oriowo T.O."/>
            <person name="Martin S."/>
            <person name="Stange M."/>
            <person name="Chrysostomakis Y."/>
            <person name="Brown T."/>
            <person name="Winkler S."/>
            <person name="Kukowka S."/>
            <person name="Myers E.W."/>
            <person name="Bohne A."/>
        </authorList>
    </citation>
    <scope>NUCLEOTIDE SEQUENCE [LARGE SCALE GENOMIC DNA]</scope>
    <source>
        <strain evidence="8">ZFMK-TIS-60720</strain>
        <tissue evidence="8">Whole Organism</tissue>
    </source>
</reference>
<feature type="domain" description="Cyclin-like" evidence="6">
    <location>
        <begin position="165"/>
        <end position="257"/>
    </location>
</feature>
<dbReference type="Pfam" id="PF02984">
    <property type="entry name" value="Cyclin_C"/>
    <property type="match status" value="1"/>
</dbReference>
<keyword evidence="9" id="KW-1185">Reference proteome</keyword>
<evidence type="ECO:0000313" key="8">
    <source>
        <dbReference type="EMBL" id="KAK7136507.1"/>
    </source>
</evidence>
<accession>A0AAN9CH10</accession>
<dbReference type="PANTHER" id="PTHR10177">
    <property type="entry name" value="CYCLINS"/>
    <property type="match status" value="1"/>
</dbReference>
<evidence type="ECO:0000256" key="1">
    <source>
        <dbReference type="ARBA" id="ARBA00022618"/>
    </source>
</evidence>
<dbReference type="Proteomes" id="UP001364617">
    <property type="component" value="Unassembled WGS sequence"/>
</dbReference>
<feature type="compositionally biased region" description="Basic and acidic residues" evidence="5">
    <location>
        <begin position="269"/>
        <end position="288"/>
    </location>
</feature>
<dbReference type="InterPro" id="IPR048258">
    <property type="entry name" value="Cyclins_cyclin-box"/>
</dbReference>
<evidence type="ECO:0000256" key="3">
    <source>
        <dbReference type="ARBA" id="ARBA00023306"/>
    </source>
</evidence>
<name>A0AAN9CH10_9TELE</name>
<comment type="caution">
    <text evidence="8">The sequence shown here is derived from an EMBL/GenBank/DDBJ whole genome shotgun (WGS) entry which is preliminary data.</text>
</comment>
<dbReference type="InterPro" id="IPR006671">
    <property type="entry name" value="Cyclin_N"/>
</dbReference>
<protein>
    <recommendedName>
        <fullName evidence="10">Cyclin D3</fullName>
    </recommendedName>
</protein>
<evidence type="ECO:0000256" key="2">
    <source>
        <dbReference type="ARBA" id="ARBA00023127"/>
    </source>
</evidence>
<keyword evidence="2 4" id="KW-0195">Cyclin</keyword>
<dbReference type="EMBL" id="JAYKXH010000018">
    <property type="protein sequence ID" value="KAK7136507.1"/>
    <property type="molecule type" value="Genomic_DNA"/>
</dbReference>
<feature type="domain" description="Cyclin C-terminal" evidence="7">
    <location>
        <begin position="161"/>
        <end position="265"/>
    </location>
</feature>
<evidence type="ECO:0000259" key="7">
    <source>
        <dbReference type="SMART" id="SM01332"/>
    </source>
</evidence>
<feature type="domain" description="Cyclin-like" evidence="6">
    <location>
        <begin position="68"/>
        <end position="152"/>
    </location>
</feature>
<dbReference type="InterPro" id="IPR036915">
    <property type="entry name" value="Cyclin-like_sf"/>
</dbReference>
<dbReference type="FunFam" id="1.10.472.10:FF:000003">
    <property type="entry name" value="G1/S-specific cyclin-D2"/>
    <property type="match status" value="1"/>
</dbReference>
<dbReference type="SMART" id="SM00385">
    <property type="entry name" value="CYCLIN"/>
    <property type="match status" value="2"/>
</dbReference>
<evidence type="ECO:0000256" key="5">
    <source>
        <dbReference type="SAM" id="MobiDB-lite"/>
    </source>
</evidence>
<dbReference type="Pfam" id="PF00134">
    <property type="entry name" value="Cyclin_N"/>
    <property type="match status" value="1"/>
</dbReference>
<keyword evidence="3" id="KW-0131">Cell cycle</keyword>
<dbReference type="GO" id="GO:0051301">
    <property type="term" value="P:cell division"/>
    <property type="evidence" value="ECO:0007669"/>
    <property type="project" value="UniProtKB-KW"/>
</dbReference>
<keyword evidence="1" id="KW-0132">Cell division</keyword>
<dbReference type="InterPro" id="IPR013763">
    <property type="entry name" value="Cyclin-like_dom"/>
</dbReference>
<organism evidence="8 9">
    <name type="scientific">Phoxinus phoxinus</name>
    <name type="common">Eurasian minnow</name>
    <dbReference type="NCBI Taxonomy" id="58324"/>
    <lineage>
        <taxon>Eukaryota</taxon>
        <taxon>Metazoa</taxon>
        <taxon>Chordata</taxon>
        <taxon>Craniata</taxon>
        <taxon>Vertebrata</taxon>
        <taxon>Euteleostomi</taxon>
        <taxon>Actinopterygii</taxon>
        <taxon>Neopterygii</taxon>
        <taxon>Teleostei</taxon>
        <taxon>Ostariophysi</taxon>
        <taxon>Cypriniformes</taxon>
        <taxon>Leuciscidae</taxon>
        <taxon>Phoxininae</taxon>
        <taxon>Phoxinus</taxon>
    </lineage>
</organism>
<gene>
    <name evidence="8" type="ORF">R3I93_016741</name>
</gene>
<evidence type="ECO:0000313" key="9">
    <source>
        <dbReference type="Proteomes" id="UP001364617"/>
    </source>
</evidence>
<evidence type="ECO:0008006" key="10">
    <source>
        <dbReference type="Google" id="ProtNLM"/>
    </source>
</evidence>